<dbReference type="EMBL" id="BPLR01002560">
    <property type="protein sequence ID" value="GIX75115.1"/>
    <property type="molecule type" value="Genomic_DNA"/>
</dbReference>
<reference evidence="2 3" key="1">
    <citation type="submission" date="2021-06" db="EMBL/GenBank/DDBJ databases">
        <title>Caerostris extrusa draft genome.</title>
        <authorList>
            <person name="Kono N."/>
            <person name="Arakawa K."/>
        </authorList>
    </citation>
    <scope>NUCLEOTIDE SEQUENCE [LARGE SCALE GENOMIC DNA]</scope>
</reference>
<evidence type="ECO:0000256" key="1">
    <source>
        <dbReference type="SAM" id="SignalP"/>
    </source>
</evidence>
<proteinExistence type="predicted"/>
<name>A0AAV4MRT2_CAEEX</name>
<sequence>MNLSVIIALALSVAVPAFAQGQNRPNGSAQRDSDNVLSAMFPACTAFSDAMDDKSRDLVRDGKIGLKACQSRDYLECVKTDTQKIRCAVTTAPPAECLAQITAFVQGKICGA</sequence>
<comment type="caution">
    <text evidence="2">The sequence shown here is derived from an EMBL/GenBank/DDBJ whole genome shotgun (WGS) entry which is preliminary data.</text>
</comment>
<keyword evidence="1" id="KW-0732">Signal</keyword>
<protein>
    <submittedName>
        <fullName evidence="2">Uncharacterized protein</fullName>
    </submittedName>
</protein>
<feature type="signal peptide" evidence="1">
    <location>
        <begin position="1"/>
        <end position="21"/>
    </location>
</feature>
<keyword evidence="3" id="KW-1185">Reference proteome</keyword>
<organism evidence="2 3">
    <name type="scientific">Caerostris extrusa</name>
    <name type="common">Bark spider</name>
    <name type="synonym">Caerostris bankana</name>
    <dbReference type="NCBI Taxonomy" id="172846"/>
    <lineage>
        <taxon>Eukaryota</taxon>
        <taxon>Metazoa</taxon>
        <taxon>Ecdysozoa</taxon>
        <taxon>Arthropoda</taxon>
        <taxon>Chelicerata</taxon>
        <taxon>Arachnida</taxon>
        <taxon>Araneae</taxon>
        <taxon>Araneomorphae</taxon>
        <taxon>Entelegynae</taxon>
        <taxon>Araneoidea</taxon>
        <taxon>Araneidae</taxon>
        <taxon>Caerostris</taxon>
    </lineage>
</organism>
<evidence type="ECO:0000313" key="3">
    <source>
        <dbReference type="Proteomes" id="UP001054945"/>
    </source>
</evidence>
<evidence type="ECO:0000313" key="2">
    <source>
        <dbReference type="EMBL" id="GIX75115.1"/>
    </source>
</evidence>
<feature type="chain" id="PRO_5043528646" evidence="1">
    <location>
        <begin position="22"/>
        <end position="112"/>
    </location>
</feature>
<dbReference type="AlphaFoldDB" id="A0AAV4MRT2"/>
<gene>
    <name evidence="2" type="ORF">CEXT_25121</name>
</gene>
<dbReference type="Proteomes" id="UP001054945">
    <property type="component" value="Unassembled WGS sequence"/>
</dbReference>
<accession>A0AAV4MRT2</accession>